<comment type="caution">
    <text evidence="1">The sequence shown here is derived from an EMBL/GenBank/DDBJ whole genome shotgun (WGS) entry which is preliminary data.</text>
</comment>
<dbReference type="Proteomes" id="UP000321058">
    <property type="component" value="Unassembled WGS sequence"/>
</dbReference>
<dbReference type="SUPFAM" id="SSF47240">
    <property type="entry name" value="Ferritin-like"/>
    <property type="match status" value="1"/>
</dbReference>
<name>A0A512N1S0_9HYPH</name>
<dbReference type="AlphaFoldDB" id="A0A512N1S0"/>
<keyword evidence="2" id="KW-1185">Reference proteome</keyword>
<dbReference type="RefSeq" id="WP_218037199.1">
    <property type="nucleotide sequence ID" value="NZ_BKAJ01000003.1"/>
</dbReference>
<organism evidence="1 2">
    <name type="scientific">Reyranella soli</name>
    <dbReference type="NCBI Taxonomy" id="1230389"/>
    <lineage>
        <taxon>Bacteria</taxon>
        <taxon>Pseudomonadati</taxon>
        <taxon>Pseudomonadota</taxon>
        <taxon>Alphaproteobacteria</taxon>
        <taxon>Hyphomicrobiales</taxon>
        <taxon>Reyranellaceae</taxon>
        <taxon>Reyranella</taxon>
    </lineage>
</organism>
<gene>
    <name evidence="1" type="ORF">RSO01_00980</name>
</gene>
<sequence length="303" mass="34122">MQTNYSYASALAASQRLNWRVEDIIGGEKRLDFDKPFMPEALARIAPLDSLSAREKLLLNQIRGHGYLYQFGLVEEFILPFLLDHTRPRLAGDDARCRAFLQFAGEEAKHIDLFKRFRAEFQKGFSTECEVIGPPEAIAEAVLKHKPLSVALLILHLEWMTQRHFIECIRDDGGLDKQFASMLRHHWMEEAQHAMLDTLMVADLAKGMPEGEIVSCVDGYLEIGGMIDDGLKQQALFDLAAMMKASGRKLGEAEHARLAEQQHQAQRWTFIGSGMSHPNFLGTVQQLSPASAKRLTEIAPVFC</sequence>
<evidence type="ECO:0008006" key="3">
    <source>
        <dbReference type="Google" id="ProtNLM"/>
    </source>
</evidence>
<dbReference type="InterPro" id="IPR009078">
    <property type="entry name" value="Ferritin-like_SF"/>
</dbReference>
<evidence type="ECO:0000313" key="2">
    <source>
        <dbReference type="Proteomes" id="UP000321058"/>
    </source>
</evidence>
<reference evidence="1 2" key="1">
    <citation type="submission" date="2019-07" db="EMBL/GenBank/DDBJ databases">
        <title>Whole genome shotgun sequence of Reyranella soli NBRC 108950.</title>
        <authorList>
            <person name="Hosoyama A."/>
            <person name="Uohara A."/>
            <person name="Ohji S."/>
            <person name="Ichikawa N."/>
        </authorList>
    </citation>
    <scope>NUCLEOTIDE SEQUENCE [LARGE SCALE GENOMIC DNA]</scope>
    <source>
        <strain evidence="1 2">NBRC 108950</strain>
    </source>
</reference>
<accession>A0A512N1S0</accession>
<protein>
    <recommendedName>
        <fullName evidence="3">Ferritin-like domain-containing protein</fullName>
    </recommendedName>
</protein>
<proteinExistence type="predicted"/>
<dbReference type="EMBL" id="BKAJ01000003">
    <property type="protein sequence ID" value="GEP52932.1"/>
    <property type="molecule type" value="Genomic_DNA"/>
</dbReference>
<evidence type="ECO:0000313" key="1">
    <source>
        <dbReference type="EMBL" id="GEP52932.1"/>
    </source>
</evidence>